<feature type="non-terminal residue" evidence="1">
    <location>
        <position position="1"/>
    </location>
</feature>
<proteinExistence type="predicted"/>
<reference evidence="1" key="1">
    <citation type="journal article" date="2014" name="Front. Microbiol.">
        <title>High frequency of phylogenetically diverse reductive dehalogenase-homologous genes in deep subseafloor sedimentary metagenomes.</title>
        <authorList>
            <person name="Kawai M."/>
            <person name="Futagami T."/>
            <person name="Toyoda A."/>
            <person name="Takaki Y."/>
            <person name="Nishi S."/>
            <person name="Hori S."/>
            <person name="Arai W."/>
            <person name="Tsubouchi T."/>
            <person name="Morono Y."/>
            <person name="Uchiyama I."/>
            <person name="Ito T."/>
            <person name="Fujiyama A."/>
            <person name="Inagaki F."/>
            <person name="Takami H."/>
        </authorList>
    </citation>
    <scope>NUCLEOTIDE SEQUENCE</scope>
    <source>
        <strain evidence="1">Expedition CK06-06</strain>
    </source>
</reference>
<evidence type="ECO:0000313" key="1">
    <source>
        <dbReference type="EMBL" id="GAI46024.1"/>
    </source>
</evidence>
<protein>
    <submittedName>
        <fullName evidence="1">Uncharacterized protein</fullName>
    </submittedName>
</protein>
<dbReference type="AlphaFoldDB" id="X1QRZ0"/>
<accession>X1QRZ0</accession>
<dbReference type="EMBL" id="BARV01024346">
    <property type="protein sequence ID" value="GAI46024.1"/>
    <property type="molecule type" value="Genomic_DNA"/>
</dbReference>
<name>X1QRZ0_9ZZZZ</name>
<organism evidence="1">
    <name type="scientific">marine sediment metagenome</name>
    <dbReference type="NCBI Taxonomy" id="412755"/>
    <lineage>
        <taxon>unclassified sequences</taxon>
        <taxon>metagenomes</taxon>
        <taxon>ecological metagenomes</taxon>
    </lineage>
</organism>
<comment type="caution">
    <text evidence="1">The sequence shown here is derived from an EMBL/GenBank/DDBJ whole genome shotgun (WGS) entry which is preliminary data.</text>
</comment>
<gene>
    <name evidence="1" type="ORF">S06H3_39760</name>
</gene>
<sequence>HWGTSKTNMPNSIAADAVVGDISAVPSPTVIGTKYYLQWRITAGEGSDGMRSGIYHATST</sequence>